<feature type="domain" description="DUF1854" evidence="1">
    <location>
        <begin position="36"/>
        <end position="155"/>
    </location>
</feature>
<sequence>MVLEKYIKKLNIINNLNVIKINTDNTIDISVNGKIYKNMKIVKPFPISRPEIIMLVNNDIVFTLKDYRDNKILNDVVSKIYFTPKIIKILSLDTSGDEFIWKVETNYGTTEITTRGRSSVMRFENRIVIIDTSDIVYEIEDISKIDKKSRKLIENII</sequence>
<gene>
    <name evidence="2" type="ORF">DFR86_04425</name>
</gene>
<dbReference type="InterPro" id="IPR015005">
    <property type="entry name" value="DUF1854"/>
</dbReference>
<organism evidence="2 3">
    <name type="scientific">Acidianus sulfidivorans JP7</name>
    <dbReference type="NCBI Taxonomy" id="619593"/>
    <lineage>
        <taxon>Archaea</taxon>
        <taxon>Thermoproteota</taxon>
        <taxon>Thermoprotei</taxon>
        <taxon>Sulfolobales</taxon>
        <taxon>Sulfolobaceae</taxon>
        <taxon>Acidianus</taxon>
    </lineage>
</organism>
<evidence type="ECO:0000313" key="2">
    <source>
        <dbReference type="EMBL" id="AWR96875.1"/>
    </source>
</evidence>
<dbReference type="Proteomes" id="UP000248410">
    <property type="component" value="Chromosome"/>
</dbReference>
<dbReference type="Pfam" id="PF08909">
    <property type="entry name" value="DUF1854"/>
    <property type="match status" value="1"/>
</dbReference>
<reference evidence="2 3" key="1">
    <citation type="submission" date="2018-05" db="EMBL/GenBank/DDBJ databases">
        <title>Complete Genome Sequences of Extremely Thermoacidophilic, Metal-Mobilizing Type-Strain Members of the Archaeal Family Sulfolobaceae: Acidianus brierleyi DSM-1651T, Acidianus sulfidivorans DSM-18786T, Metallosphaera hakonensis DSM-7519T, and Metallosphaera prunae DSM-10039T.</title>
        <authorList>
            <person name="Counts J.A."/>
            <person name="Kelly R.M."/>
        </authorList>
    </citation>
    <scope>NUCLEOTIDE SEQUENCE [LARGE SCALE GENOMIC DNA]</scope>
    <source>
        <strain evidence="2 3">JP7</strain>
    </source>
</reference>
<evidence type="ECO:0000259" key="1">
    <source>
        <dbReference type="Pfam" id="PF08909"/>
    </source>
</evidence>
<proteinExistence type="predicted"/>
<evidence type="ECO:0000313" key="3">
    <source>
        <dbReference type="Proteomes" id="UP000248410"/>
    </source>
</evidence>
<dbReference type="KEGG" id="asul:DFR86_04425"/>
<protein>
    <recommendedName>
        <fullName evidence="1">DUF1854 domain-containing protein</fullName>
    </recommendedName>
</protein>
<dbReference type="RefSeq" id="WP_110379765.1">
    <property type="nucleotide sequence ID" value="NZ_CP029288.2"/>
</dbReference>
<name>A0A2U9ILK6_9CREN</name>
<keyword evidence="3" id="KW-1185">Reference proteome</keyword>
<dbReference type="GeneID" id="36837188"/>
<accession>A0A2U9ILK6</accession>
<dbReference type="OrthoDB" id="46012at2157"/>
<dbReference type="AlphaFoldDB" id="A0A2U9ILK6"/>
<dbReference type="EMBL" id="CP029288">
    <property type="protein sequence ID" value="AWR96875.1"/>
    <property type="molecule type" value="Genomic_DNA"/>
</dbReference>